<name>C6TB11_SOYBN</name>
<feature type="signal peptide" evidence="1">
    <location>
        <begin position="1"/>
        <end position="21"/>
    </location>
</feature>
<protein>
    <submittedName>
        <fullName evidence="2">Uncharacterized protein</fullName>
    </submittedName>
</protein>
<dbReference type="AlphaFoldDB" id="C6TB11"/>
<accession>C6TB11</accession>
<proteinExistence type="evidence at transcript level"/>
<evidence type="ECO:0000256" key="1">
    <source>
        <dbReference type="SAM" id="SignalP"/>
    </source>
</evidence>
<feature type="chain" id="PRO_5002971436" evidence="1">
    <location>
        <begin position="22"/>
        <end position="55"/>
    </location>
</feature>
<evidence type="ECO:0000313" key="2">
    <source>
        <dbReference type="EMBL" id="ACU19013.1"/>
    </source>
</evidence>
<reference evidence="2" key="1">
    <citation type="submission" date="2009-08" db="EMBL/GenBank/DDBJ databases">
        <authorList>
            <person name="Cheung F."/>
            <person name="Xiao Y."/>
            <person name="Chan A."/>
            <person name="Moskal W."/>
            <person name="Town C.D."/>
        </authorList>
    </citation>
    <scope>NUCLEOTIDE SEQUENCE</scope>
</reference>
<keyword evidence="1" id="KW-0732">Signal</keyword>
<dbReference type="EMBL" id="BT094707">
    <property type="protein sequence ID" value="ACU19013.1"/>
    <property type="molecule type" value="mRNA"/>
</dbReference>
<organism evidence="2">
    <name type="scientific">Glycine max</name>
    <name type="common">Soybean</name>
    <name type="synonym">Glycine hispida</name>
    <dbReference type="NCBI Taxonomy" id="3847"/>
    <lineage>
        <taxon>Eukaryota</taxon>
        <taxon>Viridiplantae</taxon>
        <taxon>Streptophyta</taxon>
        <taxon>Embryophyta</taxon>
        <taxon>Tracheophyta</taxon>
        <taxon>Spermatophyta</taxon>
        <taxon>Magnoliopsida</taxon>
        <taxon>eudicotyledons</taxon>
        <taxon>Gunneridae</taxon>
        <taxon>Pentapetalae</taxon>
        <taxon>rosids</taxon>
        <taxon>fabids</taxon>
        <taxon>Fabales</taxon>
        <taxon>Fabaceae</taxon>
        <taxon>Papilionoideae</taxon>
        <taxon>50 kb inversion clade</taxon>
        <taxon>NPAAA clade</taxon>
        <taxon>indigoferoid/millettioid clade</taxon>
        <taxon>Phaseoleae</taxon>
        <taxon>Glycine</taxon>
        <taxon>Glycine subgen. Soja</taxon>
    </lineage>
</organism>
<sequence length="55" mass="6079">MRALSLQILFLVLISLRAMSGQESIPLTEKVCITLGMVQTPMNKQYQLLGNLGCI</sequence>